<feature type="signal peptide" evidence="1">
    <location>
        <begin position="1"/>
        <end position="16"/>
    </location>
</feature>
<name>A6JBS3_RAT</name>
<sequence>MCRFYLLLTCVHEYACMQICTPRTTVVCVWRAEDSRSHPSAWNSGT</sequence>
<evidence type="ECO:0000313" key="2">
    <source>
        <dbReference type="EMBL" id="EDM08450.1"/>
    </source>
</evidence>
<keyword evidence="1" id="KW-0732">Signal</keyword>
<reference evidence="3" key="1">
    <citation type="submission" date="2005-09" db="EMBL/GenBank/DDBJ databases">
        <authorList>
            <person name="Mural R.J."/>
            <person name="Li P.W."/>
            <person name="Adams M.D."/>
            <person name="Amanatides P.G."/>
            <person name="Baden-Tillson H."/>
            <person name="Barnstead M."/>
            <person name="Chin S.H."/>
            <person name="Dew I."/>
            <person name="Evans C.A."/>
            <person name="Ferriera S."/>
            <person name="Flanigan M."/>
            <person name="Fosler C."/>
            <person name="Glodek A."/>
            <person name="Gu Z."/>
            <person name="Holt R.A."/>
            <person name="Jennings D."/>
            <person name="Kraft C.L."/>
            <person name="Lu F."/>
            <person name="Nguyen T."/>
            <person name="Nusskern D.R."/>
            <person name="Pfannkoch C.M."/>
            <person name="Sitter C."/>
            <person name="Sutton G.G."/>
            <person name="Venter J.C."/>
            <person name="Wang Z."/>
            <person name="Woodage T."/>
            <person name="Zheng X.H."/>
            <person name="Zhong F."/>
        </authorList>
    </citation>
    <scope>NUCLEOTIDE SEQUENCE [LARGE SCALE GENOMIC DNA]</scope>
    <source>
        <strain>BN</strain>
        <strain evidence="3">Sprague-Dawley</strain>
    </source>
</reference>
<dbReference type="AlphaFoldDB" id="A6JBS3"/>
<dbReference type="EMBL" id="CH473980">
    <property type="protein sequence ID" value="EDM08450.1"/>
    <property type="molecule type" value="Genomic_DNA"/>
</dbReference>
<accession>A6JBS3</accession>
<evidence type="ECO:0000256" key="1">
    <source>
        <dbReference type="SAM" id="SignalP"/>
    </source>
</evidence>
<feature type="chain" id="PRO_5039910091" evidence="1">
    <location>
        <begin position="17"/>
        <end position="46"/>
    </location>
</feature>
<organism evidence="2 3">
    <name type="scientific">Rattus norvegicus</name>
    <name type="common">Rat</name>
    <dbReference type="NCBI Taxonomy" id="10116"/>
    <lineage>
        <taxon>Eukaryota</taxon>
        <taxon>Metazoa</taxon>
        <taxon>Chordata</taxon>
        <taxon>Craniata</taxon>
        <taxon>Vertebrata</taxon>
        <taxon>Euteleostomi</taxon>
        <taxon>Mammalia</taxon>
        <taxon>Eutheria</taxon>
        <taxon>Euarchontoglires</taxon>
        <taxon>Glires</taxon>
        <taxon>Rodentia</taxon>
        <taxon>Myomorpha</taxon>
        <taxon>Muroidea</taxon>
        <taxon>Muridae</taxon>
        <taxon>Murinae</taxon>
        <taxon>Rattus</taxon>
    </lineage>
</organism>
<evidence type="ECO:0000313" key="3">
    <source>
        <dbReference type="Proteomes" id="UP000234681"/>
    </source>
</evidence>
<dbReference type="Proteomes" id="UP000234681">
    <property type="component" value="Chromosome 1"/>
</dbReference>
<proteinExistence type="predicted"/>
<gene>
    <name evidence="2" type="ORF">rCG_24641</name>
</gene>
<protein>
    <submittedName>
        <fullName evidence="2">RCG24641</fullName>
    </submittedName>
</protein>